<accession>A0ABP0LBX9</accession>
<comment type="caution">
    <text evidence="1">The sequence shown here is derived from an EMBL/GenBank/DDBJ whole genome shotgun (WGS) entry which is preliminary data.</text>
</comment>
<organism evidence="1 2">
    <name type="scientific">Durusdinium trenchii</name>
    <dbReference type="NCBI Taxonomy" id="1381693"/>
    <lineage>
        <taxon>Eukaryota</taxon>
        <taxon>Sar</taxon>
        <taxon>Alveolata</taxon>
        <taxon>Dinophyceae</taxon>
        <taxon>Suessiales</taxon>
        <taxon>Symbiodiniaceae</taxon>
        <taxon>Durusdinium</taxon>
    </lineage>
</organism>
<evidence type="ECO:0000313" key="1">
    <source>
        <dbReference type="EMBL" id="CAK9036673.1"/>
    </source>
</evidence>
<proteinExistence type="predicted"/>
<name>A0ABP0LBX9_9DINO</name>
<keyword evidence="2" id="KW-1185">Reference proteome</keyword>
<protein>
    <submittedName>
        <fullName evidence="1">Uncharacterized protein</fullName>
    </submittedName>
</protein>
<sequence>WILAKKLAGWLHFEVEEECDRCGNSKQLRKSQVYPLGYGRAIRRLHMQWMVPW</sequence>
<dbReference type="EMBL" id="CAXAMM010015558">
    <property type="protein sequence ID" value="CAK9036673.1"/>
    <property type="molecule type" value="Genomic_DNA"/>
</dbReference>
<reference evidence="1 2" key="1">
    <citation type="submission" date="2024-02" db="EMBL/GenBank/DDBJ databases">
        <authorList>
            <person name="Chen Y."/>
            <person name="Shah S."/>
            <person name="Dougan E. K."/>
            <person name="Thang M."/>
            <person name="Chan C."/>
        </authorList>
    </citation>
    <scope>NUCLEOTIDE SEQUENCE [LARGE SCALE GENOMIC DNA]</scope>
</reference>
<dbReference type="Proteomes" id="UP001642464">
    <property type="component" value="Unassembled WGS sequence"/>
</dbReference>
<gene>
    <name evidence="1" type="ORF">SCF082_LOCUS21825</name>
</gene>
<feature type="non-terminal residue" evidence="1">
    <location>
        <position position="1"/>
    </location>
</feature>
<evidence type="ECO:0000313" key="2">
    <source>
        <dbReference type="Proteomes" id="UP001642464"/>
    </source>
</evidence>